<accession>A0A3P3U3M1</accession>
<gene>
    <name evidence="1" type="ORF">EHV15_15350</name>
</gene>
<proteinExistence type="predicted"/>
<dbReference type="RefSeq" id="WP_128631968.1">
    <property type="nucleotide sequence ID" value="NZ_RRCN01000001.1"/>
</dbReference>
<organism evidence="1 2">
    <name type="scientific">Paenibacillus oralis</name>
    <dbReference type="NCBI Taxonomy" id="2490856"/>
    <lineage>
        <taxon>Bacteria</taxon>
        <taxon>Bacillati</taxon>
        <taxon>Bacillota</taxon>
        <taxon>Bacilli</taxon>
        <taxon>Bacillales</taxon>
        <taxon>Paenibacillaceae</taxon>
        <taxon>Paenibacillus</taxon>
    </lineage>
</organism>
<dbReference type="EMBL" id="RRCN01000001">
    <property type="protein sequence ID" value="RRJ64148.1"/>
    <property type="molecule type" value="Genomic_DNA"/>
</dbReference>
<dbReference type="AlphaFoldDB" id="A0A3P3U3M1"/>
<evidence type="ECO:0000313" key="1">
    <source>
        <dbReference type="EMBL" id="RRJ64148.1"/>
    </source>
</evidence>
<dbReference type="Proteomes" id="UP000267017">
    <property type="component" value="Unassembled WGS sequence"/>
</dbReference>
<sequence>MNIAQQKPLNHPRGDLRAFCGCGGEPTASVFAKFLEIKVKNGPISSQKGYTAEIKELLIAILDRWRQTDAFSQLNPQITTKISAILPQEGGISK</sequence>
<evidence type="ECO:0000313" key="2">
    <source>
        <dbReference type="Proteomes" id="UP000267017"/>
    </source>
</evidence>
<reference evidence="1 2" key="1">
    <citation type="submission" date="2018-11" db="EMBL/GenBank/DDBJ databases">
        <title>Genome sequencing of Paenibacillus sp. KCOM 3021 (= ChDC PVNT-B20).</title>
        <authorList>
            <person name="Kook J.-K."/>
            <person name="Park S.-N."/>
            <person name="Lim Y.K."/>
        </authorList>
    </citation>
    <scope>NUCLEOTIDE SEQUENCE [LARGE SCALE GENOMIC DNA]</scope>
    <source>
        <strain evidence="1 2">KCOM 3021</strain>
    </source>
</reference>
<protein>
    <submittedName>
        <fullName evidence="1">Uncharacterized protein</fullName>
    </submittedName>
</protein>
<keyword evidence="2" id="KW-1185">Reference proteome</keyword>
<comment type="caution">
    <text evidence="1">The sequence shown here is derived from an EMBL/GenBank/DDBJ whole genome shotgun (WGS) entry which is preliminary data.</text>
</comment>
<name>A0A3P3U3M1_9BACL</name>